<proteinExistence type="predicted"/>
<reference evidence="1" key="1">
    <citation type="journal article" date="2021" name="Proc. Natl. Acad. Sci. U.S.A.">
        <title>A Catalog of Tens of Thousands of Viruses from Human Metagenomes Reveals Hidden Associations with Chronic Diseases.</title>
        <authorList>
            <person name="Tisza M.J."/>
            <person name="Buck C.B."/>
        </authorList>
    </citation>
    <scope>NUCLEOTIDE SEQUENCE</scope>
    <source>
        <strain evidence="1">CtgN495</strain>
    </source>
</reference>
<name>A0A8S5UCC5_9CAUD</name>
<dbReference type="EMBL" id="BK016063">
    <property type="protein sequence ID" value="DAF92133.1"/>
    <property type="molecule type" value="Genomic_DNA"/>
</dbReference>
<protein>
    <submittedName>
        <fullName evidence="1">TPL-binding domain in jasmonate signaling</fullName>
    </submittedName>
</protein>
<organism evidence="1">
    <name type="scientific">Siphoviridae sp. ctgN495</name>
    <dbReference type="NCBI Taxonomy" id="2825608"/>
    <lineage>
        <taxon>Viruses</taxon>
        <taxon>Duplodnaviria</taxon>
        <taxon>Heunggongvirae</taxon>
        <taxon>Uroviricota</taxon>
        <taxon>Caudoviricetes</taxon>
    </lineage>
</organism>
<evidence type="ECO:0000313" key="1">
    <source>
        <dbReference type="EMBL" id="DAF92133.1"/>
    </source>
</evidence>
<accession>A0A8S5UCC5</accession>
<sequence length="77" mass="8928">MKYDYFYIPTQVRFWDYKDGRYKGGIAYRDEIICGCCGGVFNINQIYKIAPDTLLEYPIIVYDDWVGISSSICGDDC</sequence>